<dbReference type="AlphaFoldDB" id="A0AAF1BBX6"/>
<reference evidence="1" key="2">
    <citation type="submission" date="2022-03" db="EMBL/GenBank/DDBJ databases">
        <title>Draft title - Genomic analysis of global carrot germplasm unveils the trajectory of domestication and the origin of high carotenoid orange carrot.</title>
        <authorList>
            <person name="Iorizzo M."/>
            <person name="Ellison S."/>
            <person name="Senalik D."/>
            <person name="Macko-Podgorni A."/>
            <person name="Grzebelus D."/>
            <person name="Bostan H."/>
            <person name="Rolling W."/>
            <person name="Curaba J."/>
            <person name="Simon P."/>
        </authorList>
    </citation>
    <scope>NUCLEOTIDE SEQUENCE</scope>
    <source>
        <tissue evidence="1">Leaf</tissue>
    </source>
</reference>
<keyword evidence="2" id="KW-1185">Reference proteome</keyword>
<name>A0AAF1BBX6_DAUCS</name>
<sequence length="166" mass="18932">MTNPHSLVARIYKARYYPQSNFLSAKIGGSPSYIWRSILEAQQMLKQGMACRLGTGDLISITEDPWLPDVENPFIQTIHPAIQNAKVSSVMVSGENKWDEDLLEDIFDERDINLILSIPLQNNSPDSWYWKYAKCGGYSVKTAYRRIQDSKPGQNSSVNPCFWKNL</sequence>
<reference evidence="1" key="1">
    <citation type="journal article" date="2016" name="Nat. Genet.">
        <title>A high-quality carrot genome assembly provides new insights into carotenoid accumulation and asterid genome evolution.</title>
        <authorList>
            <person name="Iorizzo M."/>
            <person name="Ellison S."/>
            <person name="Senalik D."/>
            <person name="Zeng P."/>
            <person name="Satapoomin P."/>
            <person name="Huang J."/>
            <person name="Bowman M."/>
            <person name="Iovene M."/>
            <person name="Sanseverino W."/>
            <person name="Cavagnaro P."/>
            <person name="Yildiz M."/>
            <person name="Macko-Podgorni A."/>
            <person name="Moranska E."/>
            <person name="Grzebelus E."/>
            <person name="Grzebelus D."/>
            <person name="Ashrafi H."/>
            <person name="Zheng Z."/>
            <person name="Cheng S."/>
            <person name="Spooner D."/>
            <person name="Van Deynze A."/>
            <person name="Simon P."/>
        </authorList>
    </citation>
    <scope>NUCLEOTIDE SEQUENCE</scope>
    <source>
        <tissue evidence="1">Leaf</tissue>
    </source>
</reference>
<dbReference type="Proteomes" id="UP000077755">
    <property type="component" value="Chromosome 9"/>
</dbReference>
<proteinExistence type="predicted"/>
<dbReference type="EMBL" id="CP093351">
    <property type="protein sequence ID" value="WOH13730.1"/>
    <property type="molecule type" value="Genomic_DNA"/>
</dbReference>
<evidence type="ECO:0000313" key="2">
    <source>
        <dbReference type="Proteomes" id="UP000077755"/>
    </source>
</evidence>
<evidence type="ECO:0000313" key="1">
    <source>
        <dbReference type="EMBL" id="WOH13730.1"/>
    </source>
</evidence>
<accession>A0AAF1BBX6</accession>
<gene>
    <name evidence="1" type="ORF">DCAR_0933241</name>
</gene>
<organism evidence="1 2">
    <name type="scientific">Daucus carota subsp. sativus</name>
    <name type="common">Carrot</name>
    <dbReference type="NCBI Taxonomy" id="79200"/>
    <lineage>
        <taxon>Eukaryota</taxon>
        <taxon>Viridiplantae</taxon>
        <taxon>Streptophyta</taxon>
        <taxon>Embryophyta</taxon>
        <taxon>Tracheophyta</taxon>
        <taxon>Spermatophyta</taxon>
        <taxon>Magnoliopsida</taxon>
        <taxon>eudicotyledons</taxon>
        <taxon>Gunneridae</taxon>
        <taxon>Pentapetalae</taxon>
        <taxon>asterids</taxon>
        <taxon>campanulids</taxon>
        <taxon>Apiales</taxon>
        <taxon>Apiaceae</taxon>
        <taxon>Apioideae</taxon>
        <taxon>Scandiceae</taxon>
        <taxon>Daucinae</taxon>
        <taxon>Daucus</taxon>
        <taxon>Daucus sect. Daucus</taxon>
    </lineage>
</organism>
<protein>
    <submittedName>
        <fullName evidence="1">Uncharacterized protein</fullName>
    </submittedName>
</protein>